<protein>
    <recommendedName>
        <fullName evidence="1">Transposase IS116/IS110/IS902 C-terminal domain-containing protein</fullName>
    </recommendedName>
</protein>
<gene>
    <name evidence="2" type="ORF">CGC43_03060</name>
</gene>
<dbReference type="PANTHER" id="PTHR33055:SF13">
    <property type="entry name" value="TRANSPOSASE"/>
    <property type="match status" value="1"/>
</dbReference>
<dbReference type="GO" id="GO:0006313">
    <property type="term" value="P:DNA transposition"/>
    <property type="evidence" value="ECO:0007669"/>
    <property type="project" value="InterPro"/>
</dbReference>
<evidence type="ECO:0000313" key="2">
    <source>
        <dbReference type="EMBL" id="AXH29630.1"/>
    </source>
</evidence>
<dbReference type="Proteomes" id="UP000253862">
    <property type="component" value="Chromosome"/>
</dbReference>
<dbReference type="InterPro" id="IPR047650">
    <property type="entry name" value="Transpos_IS110"/>
</dbReference>
<sequence>MHNKEGIKISYKLVLTNRDSLKGIGDKSASILLSHIGNVNDFANADKLASYFGIVPRVSNSNETEKTGRITKRGNKLARTTLVQCTLIAIRYSSYLGSFYKKIKQKKSAGKAIIATARKFLKTIYLTIKNNWIFEDFGIYKIKNV</sequence>
<dbReference type="GO" id="GO:0004803">
    <property type="term" value="F:transposase activity"/>
    <property type="evidence" value="ECO:0007669"/>
    <property type="project" value="InterPro"/>
</dbReference>
<dbReference type="GO" id="GO:0003677">
    <property type="term" value="F:DNA binding"/>
    <property type="evidence" value="ECO:0007669"/>
    <property type="project" value="InterPro"/>
</dbReference>
<dbReference type="Pfam" id="PF02371">
    <property type="entry name" value="Transposase_20"/>
    <property type="match status" value="1"/>
</dbReference>
<name>A0A345JQN4_9GAMM</name>
<dbReference type="InterPro" id="IPR003346">
    <property type="entry name" value="Transposase_20"/>
</dbReference>
<dbReference type="PANTHER" id="PTHR33055">
    <property type="entry name" value="TRANSPOSASE FOR INSERTION SEQUENCE ELEMENT IS1111A"/>
    <property type="match status" value="1"/>
</dbReference>
<reference evidence="2 3" key="1">
    <citation type="submission" date="2017-07" db="EMBL/GenBank/DDBJ databases">
        <title>Complete genome sequences and comparative analysis of the novel pathogen Francisella opportunistica.</title>
        <authorList>
            <person name="Dietrich E.A."/>
            <person name="Kingry L.C."/>
            <person name="Petersen J.M."/>
        </authorList>
    </citation>
    <scope>NUCLEOTIDE SEQUENCE [LARGE SCALE GENOMIC DNA]</scope>
    <source>
        <strain evidence="2 3">14-2155</strain>
    </source>
</reference>
<dbReference type="KEGG" id="foo:CGC45_03055"/>
<dbReference type="EMBL" id="CP022375">
    <property type="protein sequence ID" value="AXH29630.1"/>
    <property type="molecule type" value="Genomic_DNA"/>
</dbReference>
<feature type="domain" description="Transposase IS116/IS110/IS902 C-terminal" evidence="1">
    <location>
        <begin position="20"/>
        <end position="100"/>
    </location>
</feature>
<accession>A0A345JQN4</accession>
<proteinExistence type="predicted"/>
<evidence type="ECO:0000313" key="3">
    <source>
        <dbReference type="Proteomes" id="UP000253862"/>
    </source>
</evidence>
<dbReference type="OrthoDB" id="5289737at2"/>
<keyword evidence="3" id="KW-1185">Reference proteome</keyword>
<dbReference type="AlphaFoldDB" id="A0A345JQN4"/>
<organism evidence="2 3">
    <name type="scientific">Francisella opportunistica</name>
    <dbReference type="NCBI Taxonomy" id="2016517"/>
    <lineage>
        <taxon>Bacteria</taxon>
        <taxon>Pseudomonadati</taxon>
        <taxon>Pseudomonadota</taxon>
        <taxon>Gammaproteobacteria</taxon>
        <taxon>Thiotrichales</taxon>
        <taxon>Francisellaceae</taxon>
        <taxon>Francisella</taxon>
    </lineage>
</organism>
<evidence type="ECO:0000259" key="1">
    <source>
        <dbReference type="Pfam" id="PF02371"/>
    </source>
</evidence>